<sequence length="182" mass="19515">MNNSRRISAVLAASALTLAGTAGSTAGAATPDFAQLSSTSSIPQISLPDQALDLVDAAGIELPAFVWQSSNKLEQGLRGATESHLEKQGHTKDARAYDFARDWAGQAARGEVKFYGRAGDGTNHLENGSGNVYRFKRTSAVRRLAWLQRDVPVQTSPVSKGYGVATSTDGDYIYVVEYFLDK</sequence>
<organism evidence="2 3">
    <name type="scientific">Corynebacterium phocae</name>
    <dbReference type="NCBI Taxonomy" id="161895"/>
    <lineage>
        <taxon>Bacteria</taxon>
        <taxon>Bacillati</taxon>
        <taxon>Actinomycetota</taxon>
        <taxon>Actinomycetes</taxon>
        <taxon>Mycobacteriales</taxon>
        <taxon>Corynebacteriaceae</taxon>
        <taxon>Corynebacterium</taxon>
    </lineage>
</organism>
<accession>A0A1L7D489</accession>
<dbReference type="OrthoDB" id="4426064at2"/>
<name>A0A1L7D489_9CORY</name>
<evidence type="ECO:0008006" key="4">
    <source>
        <dbReference type="Google" id="ProtNLM"/>
    </source>
</evidence>
<evidence type="ECO:0000313" key="3">
    <source>
        <dbReference type="Proteomes" id="UP000185491"/>
    </source>
</evidence>
<gene>
    <name evidence="2" type="ORF">CPHO_08665</name>
</gene>
<evidence type="ECO:0000313" key="2">
    <source>
        <dbReference type="EMBL" id="APT92948.1"/>
    </source>
</evidence>
<keyword evidence="1" id="KW-0732">Signal</keyword>
<dbReference type="EMBL" id="CP009249">
    <property type="protein sequence ID" value="APT92948.1"/>
    <property type="molecule type" value="Genomic_DNA"/>
</dbReference>
<protein>
    <recommendedName>
        <fullName evidence="4">SCP domain-containing protein</fullName>
    </recommendedName>
</protein>
<feature type="chain" id="PRO_5012611631" description="SCP domain-containing protein" evidence="1">
    <location>
        <begin position="29"/>
        <end position="182"/>
    </location>
</feature>
<dbReference type="AlphaFoldDB" id="A0A1L7D489"/>
<feature type="signal peptide" evidence="1">
    <location>
        <begin position="1"/>
        <end position="28"/>
    </location>
</feature>
<reference evidence="2 3" key="1">
    <citation type="submission" date="2014-08" db="EMBL/GenBank/DDBJ databases">
        <title>Complete genome sequence of Corynebacterium phocae M408/89/1(T)(=DSM 44612(T)), isolated from the common seal (Phoca vitulina).</title>
        <authorList>
            <person name="Ruckert C."/>
            <person name="Albersmeier A."/>
            <person name="Winkler A."/>
            <person name="Kalinowski J."/>
        </authorList>
    </citation>
    <scope>NUCLEOTIDE SEQUENCE [LARGE SCALE GENOMIC DNA]</scope>
    <source>
        <strain evidence="2 3">M408/89/1</strain>
    </source>
</reference>
<keyword evidence="3" id="KW-1185">Reference proteome</keyword>
<dbReference type="Proteomes" id="UP000185491">
    <property type="component" value="Chromosome"/>
</dbReference>
<proteinExistence type="predicted"/>
<dbReference type="RefSeq" id="WP_075734984.1">
    <property type="nucleotide sequence ID" value="NZ_CP009249.1"/>
</dbReference>
<evidence type="ECO:0000256" key="1">
    <source>
        <dbReference type="SAM" id="SignalP"/>
    </source>
</evidence>
<dbReference type="STRING" id="161895.CPHO_08665"/>
<dbReference type="KEGG" id="cpho:CPHO_08665"/>